<evidence type="ECO:0000259" key="1">
    <source>
        <dbReference type="Pfam" id="PF12728"/>
    </source>
</evidence>
<evidence type="ECO:0000313" key="3">
    <source>
        <dbReference type="Proteomes" id="UP000031166"/>
    </source>
</evidence>
<feature type="domain" description="Helix-turn-helix" evidence="1">
    <location>
        <begin position="18"/>
        <end position="69"/>
    </location>
</feature>
<dbReference type="InterPro" id="IPR036388">
    <property type="entry name" value="WH-like_DNA-bd_sf"/>
</dbReference>
<dbReference type="InterPro" id="IPR041657">
    <property type="entry name" value="HTH_17"/>
</dbReference>
<dbReference type="Proteomes" id="UP000031166">
    <property type="component" value="Unassembled WGS sequence"/>
</dbReference>
<sequence>MQTQERDVPKLSSLEDRWLPPAEAAKYLGVEVGTLSKWRLLGKGPAYSAGLGRDPRYQLSELFAYMASKMAANTREAKTIRSEHKAFQGVPYTMRRQARPGRNS</sequence>
<proteinExistence type="predicted"/>
<accession>A0A0B4C4I6</accession>
<organism evidence="2 3">
    <name type="scientific">Brevundimonas nasdae</name>
    <dbReference type="NCBI Taxonomy" id="172043"/>
    <lineage>
        <taxon>Bacteria</taxon>
        <taxon>Pseudomonadati</taxon>
        <taxon>Pseudomonadota</taxon>
        <taxon>Alphaproteobacteria</taxon>
        <taxon>Caulobacterales</taxon>
        <taxon>Caulobacteraceae</taxon>
        <taxon>Brevundimonas</taxon>
    </lineage>
</organism>
<dbReference type="STRING" id="172043.RM53_14015"/>
<dbReference type="Pfam" id="PF12728">
    <property type="entry name" value="HTH_17"/>
    <property type="match status" value="1"/>
</dbReference>
<comment type="caution">
    <text evidence="2">The sequence shown here is derived from an EMBL/GenBank/DDBJ whole genome shotgun (WGS) entry which is preliminary data.</text>
</comment>
<gene>
    <name evidence="2" type="ORF">RM53_14015</name>
</gene>
<reference evidence="2 3" key="1">
    <citation type="submission" date="2014-12" db="EMBL/GenBank/DDBJ databases">
        <title>Genome sequencing of Brevundimonas nasdae TPW30.</title>
        <authorList>
            <person name="Tan P.W."/>
            <person name="Chan K.-G."/>
        </authorList>
    </citation>
    <scope>NUCLEOTIDE SEQUENCE [LARGE SCALE GENOMIC DNA]</scope>
    <source>
        <strain evidence="2 3">TPW30</strain>
    </source>
</reference>
<evidence type="ECO:0000313" key="2">
    <source>
        <dbReference type="EMBL" id="KIC55949.1"/>
    </source>
</evidence>
<name>A0A0B4C4I6_9CAUL</name>
<dbReference type="EMBL" id="JWSY01000027">
    <property type="protein sequence ID" value="KIC55949.1"/>
    <property type="molecule type" value="Genomic_DNA"/>
</dbReference>
<dbReference type="SUPFAM" id="SSF46955">
    <property type="entry name" value="Putative DNA-binding domain"/>
    <property type="match status" value="1"/>
</dbReference>
<dbReference type="RefSeq" id="WP_039247663.1">
    <property type="nucleotide sequence ID" value="NZ_JWSY01000027.1"/>
</dbReference>
<dbReference type="AlphaFoldDB" id="A0A0B4C4I6"/>
<dbReference type="InterPro" id="IPR009061">
    <property type="entry name" value="DNA-bd_dom_put_sf"/>
</dbReference>
<protein>
    <recommendedName>
        <fullName evidence="1">Helix-turn-helix domain-containing protein</fullName>
    </recommendedName>
</protein>
<dbReference type="Gene3D" id="1.10.10.10">
    <property type="entry name" value="Winged helix-like DNA-binding domain superfamily/Winged helix DNA-binding domain"/>
    <property type="match status" value="1"/>
</dbReference>